<evidence type="ECO:0000313" key="3">
    <source>
        <dbReference type="Proteomes" id="UP001419268"/>
    </source>
</evidence>
<sequence>MVLIPAGSSKNPWHDELAEGLADLGKEGNSFGKWGNIDRRRGKELGGVNDGNGNNLSLAPTASIRDGGEHKVTLLRRETSEAGGQQQTQRANNRRGPLQEWEPAVFVFRSSRGSPWQAIEERFSKALQRTVSLKPICEDRAILFYRSEVERTNFMSKAATIGGFGEGNRDVESVEVRREAARQTEPAKERDAMQTNGGEQGMASEEMAEPYARQDTSTEAAPLLPLLIPARTLETLLPNEKMGLYGPTATSMAKHQTTGEDEALTDGSSDFESTSRRDIDGQYGDDEQEDEVVLKTQGARLNTETRIVHGKGSSRGGTDHSTNGAKSSNGPVPHELKRATTGRGGTHYIIGI</sequence>
<gene>
    <name evidence="2" type="ORF">Scep_002810</name>
</gene>
<feature type="compositionally biased region" description="Basic and acidic residues" evidence="1">
    <location>
        <begin position="180"/>
        <end position="192"/>
    </location>
</feature>
<proteinExistence type="predicted"/>
<keyword evidence="3" id="KW-1185">Reference proteome</keyword>
<dbReference type="EMBL" id="JBBNAG010000001">
    <property type="protein sequence ID" value="KAK9167619.1"/>
    <property type="molecule type" value="Genomic_DNA"/>
</dbReference>
<reference evidence="2 3" key="1">
    <citation type="submission" date="2024-01" db="EMBL/GenBank/DDBJ databases">
        <title>Genome assemblies of Stephania.</title>
        <authorList>
            <person name="Yang L."/>
        </authorList>
    </citation>
    <scope>NUCLEOTIDE SEQUENCE [LARGE SCALE GENOMIC DNA]</scope>
    <source>
        <strain evidence="2">JXDWG</strain>
        <tissue evidence="2">Leaf</tissue>
    </source>
</reference>
<feature type="region of interest" description="Disordered" evidence="1">
    <location>
        <begin position="302"/>
        <end position="345"/>
    </location>
</feature>
<accession>A0AAP0Q681</accession>
<evidence type="ECO:0000313" key="2">
    <source>
        <dbReference type="EMBL" id="KAK9167619.1"/>
    </source>
</evidence>
<comment type="caution">
    <text evidence="2">The sequence shown here is derived from an EMBL/GenBank/DDBJ whole genome shotgun (WGS) entry which is preliminary data.</text>
</comment>
<feature type="region of interest" description="Disordered" evidence="1">
    <location>
        <begin position="180"/>
        <end position="201"/>
    </location>
</feature>
<protein>
    <submittedName>
        <fullName evidence="2">Uncharacterized protein</fullName>
    </submittedName>
</protein>
<dbReference type="AlphaFoldDB" id="A0AAP0Q681"/>
<feature type="compositionally biased region" description="Polar residues" evidence="1">
    <location>
        <begin position="319"/>
        <end position="330"/>
    </location>
</feature>
<dbReference type="Proteomes" id="UP001419268">
    <property type="component" value="Unassembled WGS sequence"/>
</dbReference>
<name>A0AAP0Q681_9MAGN</name>
<organism evidence="2 3">
    <name type="scientific">Stephania cephalantha</name>
    <dbReference type="NCBI Taxonomy" id="152367"/>
    <lineage>
        <taxon>Eukaryota</taxon>
        <taxon>Viridiplantae</taxon>
        <taxon>Streptophyta</taxon>
        <taxon>Embryophyta</taxon>
        <taxon>Tracheophyta</taxon>
        <taxon>Spermatophyta</taxon>
        <taxon>Magnoliopsida</taxon>
        <taxon>Ranunculales</taxon>
        <taxon>Menispermaceae</taxon>
        <taxon>Menispermoideae</taxon>
        <taxon>Cissampelideae</taxon>
        <taxon>Stephania</taxon>
    </lineage>
</organism>
<evidence type="ECO:0000256" key="1">
    <source>
        <dbReference type="SAM" id="MobiDB-lite"/>
    </source>
</evidence>
<feature type="region of interest" description="Disordered" evidence="1">
    <location>
        <begin position="250"/>
        <end position="289"/>
    </location>
</feature>
<feature type="compositionally biased region" description="Polar residues" evidence="1">
    <location>
        <begin position="82"/>
        <end position="91"/>
    </location>
</feature>
<feature type="region of interest" description="Disordered" evidence="1">
    <location>
        <begin position="78"/>
        <end position="98"/>
    </location>
</feature>